<evidence type="ECO:0000313" key="2">
    <source>
        <dbReference type="Proteomes" id="UP000770661"/>
    </source>
</evidence>
<name>A0A8J4YA98_CHIOP</name>
<keyword evidence="2" id="KW-1185">Reference proteome</keyword>
<dbReference type="Proteomes" id="UP000770661">
    <property type="component" value="Unassembled WGS sequence"/>
</dbReference>
<organism evidence="1 2">
    <name type="scientific">Chionoecetes opilio</name>
    <name type="common">Atlantic snow crab</name>
    <name type="synonym">Cancer opilio</name>
    <dbReference type="NCBI Taxonomy" id="41210"/>
    <lineage>
        <taxon>Eukaryota</taxon>
        <taxon>Metazoa</taxon>
        <taxon>Ecdysozoa</taxon>
        <taxon>Arthropoda</taxon>
        <taxon>Crustacea</taxon>
        <taxon>Multicrustacea</taxon>
        <taxon>Malacostraca</taxon>
        <taxon>Eumalacostraca</taxon>
        <taxon>Eucarida</taxon>
        <taxon>Decapoda</taxon>
        <taxon>Pleocyemata</taxon>
        <taxon>Brachyura</taxon>
        <taxon>Eubrachyura</taxon>
        <taxon>Majoidea</taxon>
        <taxon>Majidae</taxon>
        <taxon>Chionoecetes</taxon>
    </lineage>
</organism>
<accession>A0A8J4YA98</accession>
<gene>
    <name evidence="1" type="ORF">GWK47_050161</name>
</gene>
<reference evidence="1" key="1">
    <citation type="submission" date="2020-07" db="EMBL/GenBank/DDBJ databases">
        <title>The High-quality genome of the commercially important snow crab, Chionoecetes opilio.</title>
        <authorList>
            <person name="Jeong J.-H."/>
            <person name="Ryu S."/>
        </authorList>
    </citation>
    <scope>NUCLEOTIDE SEQUENCE</scope>
    <source>
        <strain evidence="1">MADBK_172401_WGS</strain>
        <tissue evidence="1">Digestive gland</tissue>
    </source>
</reference>
<protein>
    <submittedName>
        <fullName evidence="1">Uncharacterized protein</fullName>
    </submittedName>
</protein>
<proteinExistence type="predicted"/>
<comment type="caution">
    <text evidence="1">The sequence shown here is derived from an EMBL/GenBank/DDBJ whole genome shotgun (WGS) entry which is preliminary data.</text>
</comment>
<dbReference type="EMBL" id="JACEEZ010014308">
    <property type="protein sequence ID" value="KAG0719576.1"/>
    <property type="molecule type" value="Genomic_DNA"/>
</dbReference>
<dbReference type="AlphaFoldDB" id="A0A8J4YA98"/>
<sequence>MDLKGLIIFLCDTNKVRALFTGSQGRFDGWGSSTLAAETLALLDGASTAVYVAPYSAGDLRMWEDPYQMFLWTNPSVVEALYTYKLVDNKRLRIDISNASRYVGSRGIEGGNVGGDIEATGRLPYQEGRVDYAAAGGN</sequence>
<evidence type="ECO:0000313" key="1">
    <source>
        <dbReference type="EMBL" id="KAG0719576.1"/>
    </source>
</evidence>